<dbReference type="SUPFAM" id="SSF54862">
    <property type="entry name" value="4Fe-4S ferredoxins"/>
    <property type="match status" value="1"/>
</dbReference>
<evidence type="ECO:0000256" key="7">
    <source>
        <dbReference type="ARBA" id="ARBA00023004"/>
    </source>
</evidence>
<dbReference type="PRINTS" id="PR00371">
    <property type="entry name" value="FPNCR"/>
</dbReference>
<dbReference type="PROSITE" id="PS51384">
    <property type="entry name" value="FAD_FR"/>
    <property type="match status" value="1"/>
</dbReference>
<evidence type="ECO:0000256" key="2">
    <source>
        <dbReference type="ARBA" id="ARBA00022630"/>
    </source>
</evidence>
<feature type="domain" description="4Fe-4S ferredoxin-type" evidence="10">
    <location>
        <begin position="42"/>
        <end position="69"/>
    </location>
</feature>
<keyword evidence="4 9" id="KW-0274">FAD</keyword>
<sequence length="428" mass="46523">MNAMTEAAVIRQHLIDPEICIRCNTCEATCPIGAITHDDRNYVVKADVCNGCMACISPCPTGSIDNWRTMPATRAYPVEEQLLWDELPPELTPEQLAEAGVATDAQAEAAVPVLAQAPAAAAATLAEAPFNSAAYGATTPPWSAAHAYTNLYPPKKPTTATVVGNINCTESGFASETHHVVLDFGSMPFPVLEGQSIGIIPPGVDANGKPHVARQYSVASPRNGERPGYNNVALTVKRVTEDHQGRPVRGVASNYVCDLKVGDTVQVVGPFGHSFLMPNHPRSHIVMICTGTGSAPMRAMTEWRRRLRKSGRFEGGKLMLFFGARTPQELPYFGPLQTLPKDFIDINLAFSRQPDQPRRYVQDLMRERAADLAALLKDSHTHFYVCGLKSMEEGVVLALRDVAEQAGLPWDTLGPVLKAEGRLHLETY</sequence>
<comment type="subunit">
    <text evidence="9">Homodimer.</text>
</comment>
<keyword evidence="3" id="KW-0479">Metal-binding</keyword>
<dbReference type="InterPro" id="IPR039261">
    <property type="entry name" value="FNR_nucleotide-bd"/>
</dbReference>
<dbReference type="SUPFAM" id="SSF52343">
    <property type="entry name" value="Ferredoxin reductase-like, C-terminal NADP-linked domain"/>
    <property type="match status" value="1"/>
</dbReference>
<dbReference type="GO" id="GO:0016491">
    <property type="term" value="F:oxidoreductase activity"/>
    <property type="evidence" value="ECO:0007669"/>
    <property type="project" value="UniProtKB-KW"/>
</dbReference>
<evidence type="ECO:0000313" key="12">
    <source>
        <dbReference type="EMBL" id="URI05897.1"/>
    </source>
</evidence>
<organism evidence="12 13">
    <name type="scientific">Aquincola tertiaricarbonis</name>
    <dbReference type="NCBI Taxonomy" id="391953"/>
    <lineage>
        <taxon>Bacteria</taxon>
        <taxon>Pseudomonadati</taxon>
        <taxon>Pseudomonadota</taxon>
        <taxon>Betaproteobacteria</taxon>
        <taxon>Burkholderiales</taxon>
        <taxon>Sphaerotilaceae</taxon>
        <taxon>Aquincola</taxon>
    </lineage>
</organism>
<dbReference type="EC" id="1.14.13.208" evidence="9"/>
<evidence type="ECO:0000256" key="1">
    <source>
        <dbReference type="ARBA" id="ARBA00001974"/>
    </source>
</evidence>
<dbReference type="InterPro" id="IPR017927">
    <property type="entry name" value="FAD-bd_FR_type"/>
</dbReference>
<dbReference type="InterPro" id="IPR017900">
    <property type="entry name" value="4Fe4S_Fe_S_CS"/>
</dbReference>
<keyword evidence="13" id="KW-1185">Reference proteome</keyword>
<keyword evidence="7" id="KW-0408">Iron</keyword>
<protein>
    <recommendedName>
        <fullName evidence="9">Benzoyl-CoA oxygenase component A</fullName>
        <ecNumber evidence="9">1.14.13.208</ecNumber>
    </recommendedName>
</protein>
<evidence type="ECO:0000259" key="10">
    <source>
        <dbReference type="PROSITE" id="PS51379"/>
    </source>
</evidence>
<gene>
    <name evidence="12" type="primary">boxA</name>
    <name evidence="12" type="ORF">MW290_08050</name>
</gene>
<feature type="domain" description="4Fe-4S ferredoxin-type" evidence="10">
    <location>
        <begin position="11"/>
        <end position="40"/>
    </location>
</feature>
<keyword evidence="5 9" id="KW-0521">NADP</keyword>
<dbReference type="EMBL" id="CP097635">
    <property type="protein sequence ID" value="URI05897.1"/>
    <property type="molecule type" value="Genomic_DNA"/>
</dbReference>
<dbReference type="InterPro" id="IPR001709">
    <property type="entry name" value="Flavoprot_Pyr_Nucl_cyt_Rdtase"/>
</dbReference>
<dbReference type="Gene3D" id="3.40.50.80">
    <property type="entry name" value="Nucleotide-binding domain of ferredoxin-NADP reductase (FNR) module"/>
    <property type="match status" value="1"/>
</dbReference>
<reference evidence="12" key="1">
    <citation type="submission" date="2022-05" db="EMBL/GenBank/DDBJ databases">
        <title>An RpoN-dependent PEP-CTERM gene is involved in floc formation of an Aquincola tertiaricarbonis strain.</title>
        <authorList>
            <person name="Qiu D."/>
            <person name="Xia M."/>
        </authorList>
    </citation>
    <scope>NUCLEOTIDE SEQUENCE</scope>
    <source>
        <strain evidence="12">RN12</strain>
    </source>
</reference>
<dbReference type="InterPro" id="IPR017938">
    <property type="entry name" value="Riboflavin_synthase-like_b-brl"/>
</dbReference>
<feature type="domain" description="FAD-binding FR-type" evidence="11">
    <location>
        <begin position="155"/>
        <end position="277"/>
    </location>
</feature>
<dbReference type="Proteomes" id="UP001056201">
    <property type="component" value="Chromosome 1"/>
</dbReference>
<dbReference type="PIRSF" id="PIRSF000361">
    <property type="entry name" value="Frd-NADP+_RD"/>
    <property type="match status" value="1"/>
</dbReference>
<dbReference type="InterPro" id="IPR017896">
    <property type="entry name" value="4Fe4S_Fe-S-bd"/>
</dbReference>
<evidence type="ECO:0000256" key="9">
    <source>
        <dbReference type="PIRNR" id="PIRNR000361"/>
    </source>
</evidence>
<dbReference type="SUPFAM" id="SSF63380">
    <property type="entry name" value="Riboflavin synthase domain-like"/>
    <property type="match status" value="1"/>
</dbReference>
<dbReference type="PIRSF" id="PIRSF501177">
    <property type="entry name" value="BoxA"/>
    <property type="match status" value="1"/>
</dbReference>
<dbReference type="Pfam" id="PF00175">
    <property type="entry name" value="NAD_binding_1"/>
    <property type="match status" value="1"/>
</dbReference>
<dbReference type="PROSITE" id="PS00198">
    <property type="entry name" value="4FE4S_FER_1"/>
    <property type="match status" value="2"/>
</dbReference>
<dbReference type="PROSITE" id="PS51379">
    <property type="entry name" value="4FE4S_FER_2"/>
    <property type="match status" value="2"/>
</dbReference>
<evidence type="ECO:0000313" key="13">
    <source>
        <dbReference type="Proteomes" id="UP001056201"/>
    </source>
</evidence>
<keyword evidence="8" id="KW-0411">Iron-sulfur</keyword>
<accession>A0ABY4S1T7</accession>
<evidence type="ECO:0000256" key="8">
    <source>
        <dbReference type="ARBA" id="ARBA00023014"/>
    </source>
</evidence>
<dbReference type="RefSeq" id="WP_250194162.1">
    <property type="nucleotide sequence ID" value="NZ_CP097635.1"/>
</dbReference>
<dbReference type="Gene3D" id="3.30.70.20">
    <property type="match status" value="2"/>
</dbReference>
<dbReference type="InterPro" id="IPR015701">
    <property type="entry name" value="FNR"/>
</dbReference>
<dbReference type="Gene3D" id="2.40.30.10">
    <property type="entry name" value="Translation factors"/>
    <property type="match status" value="1"/>
</dbReference>
<keyword evidence="2 9" id="KW-0285">Flavoprotein</keyword>
<name>A0ABY4S1T7_AQUTE</name>
<proteinExistence type="predicted"/>
<comment type="cofactor">
    <cofactor evidence="1">
        <name>FAD</name>
        <dbReference type="ChEBI" id="CHEBI:57692"/>
    </cofactor>
</comment>
<dbReference type="InterPro" id="IPR001433">
    <property type="entry name" value="OxRdtase_FAD/NAD-bd"/>
</dbReference>
<keyword evidence="6 9" id="KW-0560">Oxidoreductase</keyword>
<evidence type="ECO:0000256" key="4">
    <source>
        <dbReference type="ARBA" id="ARBA00022827"/>
    </source>
</evidence>
<comment type="catalytic activity">
    <reaction evidence="9">
        <text>benzoyl-CoA + NADPH + O2 + H(+) = 2,3-epoxy-2,3-dihydrobenzoyl-CoA + NADP(+) + H2O</text>
        <dbReference type="Rhea" id="RHEA:48312"/>
        <dbReference type="ChEBI" id="CHEBI:15377"/>
        <dbReference type="ChEBI" id="CHEBI:15378"/>
        <dbReference type="ChEBI" id="CHEBI:15379"/>
        <dbReference type="ChEBI" id="CHEBI:57369"/>
        <dbReference type="ChEBI" id="CHEBI:57783"/>
        <dbReference type="ChEBI" id="CHEBI:58349"/>
        <dbReference type="ChEBI" id="CHEBI:88118"/>
        <dbReference type="EC" id="1.14.13.208"/>
    </reaction>
</comment>
<dbReference type="PANTHER" id="PTHR43314">
    <property type="match status" value="1"/>
</dbReference>
<evidence type="ECO:0000259" key="11">
    <source>
        <dbReference type="PROSITE" id="PS51384"/>
    </source>
</evidence>
<dbReference type="Pfam" id="PF13237">
    <property type="entry name" value="Fer4_10"/>
    <property type="match status" value="1"/>
</dbReference>
<dbReference type="NCBIfam" id="TIGR03224">
    <property type="entry name" value="benzo_boxA"/>
    <property type="match status" value="1"/>
</dbReference>
<evidence type="ECO:0000256" key="3">
    <source>
        <dbReference type="ARBA" id="ARBA00022723"/>
    </source>
</evidence>
<evidence type="ECO:0000256" key="6">
    <source>
        <dbReference type="ARBA" id="ARBA00023002"/>
    </source>
</evidence>
<evidence type="ECO:0000256" key="5">
    <source>
        <dbReference type="ARBA" id="ARBA00022857"/>
    </source>
</evidence>
<dbReference type="InterPro" id="IPR017634">
    <property type="entry name" value="Benzoyl_CoA_Oase_BoxA"/>
</dbReference>